<dbReference type="EMBL" id="CAJVPW010064548">
    <property type="protein sequence ID" value="CAG8786020.1"/>
    <property type="molecule type" value="Genomic_DNA"/>
</dbReference>
<feature type="non-terminal residue" evidence="1">
    <location>
        <position position="1"/>
    </location>
</feature>
<sequence>TPNRIPEEPRTTIQGNPGSIQYAICNKCRRKGHTHKDCLSNECLTCGQSNHITARCSELYQCEHCHKKGHKRYQCKELALDKVNEHHACGCAVNEIISRRNSHLTNPDSLTSKNKKNYCCNCLIPLTRNNLTPL</sequence>
<organism evidence="1 2">
    <name type="scientific">Cetraspora pellucida</name>
    <dbReference type="NCBI Taxonomy" id="1433469"/>
    <lineage>
        <taxon>Eukaryota</taxon>
        <taxon>Fungi</taxon>
        <taxon>Fungi incertae sedis</taxon>
        <taxon>Mucoromycota</taxon>
        <taxon>Glomeromycotina</taxon>
        <taxon>Glomeromycetes</taxon>
        <taxon>Diversisporales</taxon>
        <taxon>Gigasporaceae</taxon>
        <taxon>Cetraspora</taxon>
    </lineage>
</organism>
<evidence type="ECO:0000313" key="2">
    <source>
        <dbReference type="Proteomes" id="UP000789366"/>
    </source>
</evidence>
<dbReference type="Proteomes" id="UP000789366">
    <property type="component" value="Unassembled WGS sequence"/>
</dbReference>
<comment type="caution">
    <text evidence="1">The sequence shown here is derived from an EMBL/GenBank/DDBJ whole genome shotgun (WGS) entry which is preliminary data.</text>
</comment>
<name>A0ACA9RBF4_9GLOM</name>
<evidence type="ECO:0000313" key="1">
    <source>
        <dbReference type="EMBL" id="CAG8786020.1"/>
    </source>
</evidence>
<gene>
    <name evidence="1" type="ORF">SPELUC_LOCUS16797</name>
</gene>
<proteinExistence type="predicted"/>
<protein>
    <submittedName>
        <fullName evidence="1">11329_t:CDS:1</fullName>
    </submittedName>
</protein>
<reference evidence="1" key="1">
    <citation type="submission" date="2021-06" db="EMBL/GenBank/DDBJ databases">
        <authorList>
            <person name="Kallberg Y."/>
            <person name="Tangrot J."/>
            <person name="Rosling A."/>
        </authorList>
    </citation>
    <scope>NUCLEOTIDE SEQUENCE</scope>
    <source>
        <strain evidence="1">28 12/20/2015</strain>
    </source>
</reference>
<keyword evidence="2" id="KW-1185">Reference proteome</keyword>
<accession>A0ACA9RBF4</accession>